<accession>A0A4Y9Z057</accession>
<dbReference type="Pfam" id="PF00651">
    <property type="entry name" value="BTB"/>
    <property type="match status" value="1"/>
</dbReference>
<dbReference type="SMART" id="SM00225">
    <property type="entry name" value="BTB"/>
    <property type="match status" value="1"/>
</dbReference>
<dbReference type="STRING" id="34475.A0A4Y9Z057"/>
<evidence type="ECO:0000313" key="3">
    <source>
        <dbReference type="EMBL" id="TFY67243.1"/>
    </source>
</evidence>
<organism evidence="3 4">
    <name type="scientific">Rhodofomes roseus</name>
    <dbReference type="NCBI Taxonomy" id="34475"/>
    <lineage>
        <taxon>Eukaryota</taxon>
        <taxon>Fungi</taxon>
        <taxon>Dikarya</taxon>
        <taxon>Basidiomycota</taxon>
        <taxon>Agaricomycotina</taxon>
        <taxon>Agaricomycetes</taxon>
        <taxon>Polyporales</taxon>
        <taxon>Rhodofomes</taxon>
    </lineage>
</organism>
<comment type="caution">
    <text evidence="3">The sequence shown here is derived from an EMBL/GenBank/DDBJ whole genome shotgun (WGS) entry which is preliminary data.</text>
</comment>
<gene>
    <name evidence="3" type="ORF">EVJ58_g1754</name>
</gene>
<feature type="compositionally biased region" description="Polar residues" evidence="1">
    <location>
        <begin position="1"/>
        <end position="12"/>
    </location>
</feature>
<dbReference type="InterPro" id="IPR011333">
    <property type="entry name" value="SKP1/BTB/POZ_sf"/>
</dbReference>
<proteinExistence type="predicted"/>
<dbReference type="InterPro" id="IPR000210">
    <property type="entry name" value="BTB/POZ_dom"/>
</dbReference>
<dbReference type="Proteomes" id="UP000298390">
    <property type="component" value="Unassembled WGS sequence"/>
</dbReference>
<evidence type="ECO:0000259" key="2">
    <source>
        <dbReference type="PROSITE" id="PS50097"/>
    </source>
</evidence>
<feature type="region of interest" description="Disordered" evidence="1">
    <location>
        <begin position="1"/>
        <end position="30"/>
    </location>
</feature>
<name>A0A4Y9Z057_9APHY</name>
<reference evidence="3 4" key="1">
    <citation type="submission" date="2019-01" db="EMBL/GenBank/DDBJ databases">
        <title>Genome sequencing of the rare red list fungi Fomitopsis rosea.</title>
        <authorList>
            <person name="Buettner E."/>
            <person name="Kellner H."/>
        </authorList>
    </citation>
    <scope>NUCLEOTIDE SEQUENCE [LARGE SCALE GENOMIC DNA]</scope>
    <source>
        <strain evidence="3 4">DSM 105464</strain>
    </source>
</reference>
<dbReference type="Gene3D" id="3.30.710.10">
    <property type="entry name" value="Potassium Channel Kv1.1, Chain A"/>
    <property type="match status" value="1"/>
</dbReference>
<feature type="domain" description="BTB" evidence="2">
    <location>
        <begin position="32"/>
        <end position="105"/>
    </location>
</feature>
<sequence>MPDPGASQTSGSDGLRPKPTRDAPPPFNKRTADVILRSSDHVDFRVRQSILAEASPFFEAMFSLPQLPENRKRKDRDETEYRDGIPVVDMSEPSRVLDSLLRFCYPVEDPALPSLKVTCEVLEAARKFDMVYVVAQVKKQFLSRAVQQPLQAYIVAVTRGWVDEMREAAKCTLRREMRWDAYIPEMELISAGAWYRLRAYHSACSEAVSKLVDTTQLNEDGVVMDWLTTTQWPWFTCTCSQAPFQKVYYTAARIPCRSAAWWEDYLKDMKQKLKDRPHRVTVVESDSGEEHLDRTRCQTCLSQKASRKAYLKDFESILIQEIDKIISKIQLEVRI</sequence>
<evidence type="ECO:0000256" key="1">
    <source>
        <dbReference type="SAM" id="MobiDB-lite"/>
    </source>
</evidence>
<protein>
    <recommendedName>
        <fullName evidence="2">BTB domain-containing protein</fullName>
    </recommendedName>
</protein>
<dbReference type="EMBL" id="SEKV01000059">
    <property type="protein sequence ID" value="TFY67243.1"/>
    <property type="molecule type" value="Genomic_DNA"/>
</dbReference>
<evidence type="ECO:0000313" key="4">
    <source>
        <dbReference type="Proteomes" id="UP000298390"/>
    </source>
</evidence>
<dbReference type="CDD" id="cd18186">
    <property type="entry name" value="BTB_POZ_ZBTB_KLHL-like"/>
    <property type="match status" value="1"/>
</dbReference>
<dbReference type="SUPFAM" id="SSF54695">
    <property type="entry name" value="POZ domain"/>
    <property type="match status" value="1"/>
</dbReference>
<dbReference type="AlphaFoldDB" id="A0A4Y9Z057"/>
<dbReference type="PROSITE" id="PS50097">
    <property type="entry name" value="BTB"/>
    <property type="match status" value="1"/>
</dbReference>